<feature type="domain" description="Methyltransferase" evidence="1">
    <location>
        <begin position="88"/>
        <end position="178"/>
    </location>
</feature>
<dbReference type="AlphaFoldDB" id="A0A5J4K907"/>
<dbReference type="GO" id="GO:0008168">
    <property type="term" value="F:methyltransferase activity"/>
    <property type="evidence" value="ECO:0007669"/>
    <property type="project" value="TreeGrafter"/>
</dbReference>
<dbReference type="RefSeq" id="WP_151727962.1">
    <property type="nucleotide sequence ID" value="NZ_BKZV01000002.1"/>
</dbReference>
<protein>
    <recommendedName>
        <fullName evidence="1">Methyltransferase domain-containing protein</fullName>
    </recommendedName>
</protein>
<dbReference type="PANTHER" id="PTHR43591:SF24">
    <property type="entry name" value="2-METHOXY-6-POLYPRENYL-1,4-BENZOQUINOL METHYLASE, MITOCHONDRIAL"/>
    <property type="match status" value="1"/>
</dbReference>
<dbReference type="Proteomes" id="UP000334820">
    <property type="component" value="Unassembled WGS sequence"/>
</dbReference>
<organism evidence="2 3">
    <name type="scientific">Thermogemmatispora aurantia</name>
    <dbReference type="NCBI Taxonomy" id="2045279"/>
    <lineage>
        <taxon>Bacteria</taxon>
        <taxon>Bacillati</taxon>
        <taxon>Chloroflexota</taxon>
        <taxon>Ktedonobacteria</taxon>
        <taxon>Thermogemmatisporales</taxon>
        <taxon>Thermogemmatisporaceae</taxon>
        <taxon>Thermogemmatispora</taxon>
    </lineage>
</organism>
<dbReference type="InterPro" id="IPR029063">
    <property type="entry name" value="SAM-dependent_MTases_sf"/>
</dbReference>
<evidence type="ECO:0000259" key="1">
    <source>
        <dbReference type="Pfam" id="PF13649"/>
    </source>
</evidence>
<gene>
    <name evidence="2" type="ORF">KTAU_17940</name>
</gene>
<dbReference type="CDD" id="cd02440">
    <property type="entry name" value="AdoMet_MTases"/>
    <property type="match status" value="1"/>
</dbReference>
<dbReference type="Pfam" id="PF13649">
    <property type="entry name" value="Methyltransf_25"/>
    <property type="match status" value="1"/>
</dbReference>
<accession>A0A5J4K907</accession>
<reference evidence="2 3" key="1">
    <citation type="journal article" date="2019" name="Int. J. Syst. Evol. Microbiol.">
        <title>Thermogemmatispora aurantia sp. nov. and Thermogemmatispora argillosa sp. nov., within the class Ktedonobacteria, and emended description of the genus Thermogemmatispora.</title>
        <authorList>
            <person name="Zheng Y."/>
            <person name="Wang C.M."/>
            <person name="Sakai Y."/>
            <person name="Abe K."/>
            <person name="Yokota A."/>
            <person name="Yabe S."/>
        </authorList>
    </citation>
    <scope>NUCLEOTIDE SEQUENCE [LARGE SCALE GENOMIC DNA]</scope>
    <source>
        <strain evidence="2 3">A1-2</strain>
    </source>
</reference>
<dbReference type="Gene3D" id="3.40.50.150">
    <property type="entry name" value="Vaccinia Virus protein VP39"/>
    <property type="match status" value="1"/>
</dbReference>
<evidence type="ECO:0000313" key="3">
    <source>
        <dbReference type="Proteomes" id="UP000334820"/>
    </source>
</evidence>
<comment type="caution">
    <text evidence="2">The sequence shown here is derived from an EMBL/GenBank/DDBJ whole genome shotgun (WGS) entry which is preliminary data.</text>
</comment>
<proteinExistence type="predicted"/>
<dbReference type="InterPro" id="IPR041698">
    <property type="entry name" value="Methyltransf_25"/>
</dbReference>
<sequence length="305" mass="34220">MFFMRLRKRLRSSPAEPGQAVDEINQTEAAVPDHESNGRRRLSDVPYLLPKDLDEINRLDFQHYVLRLALGRLIFAPVDEQLRQGGQVLDVGCGTGRWAIEIARLYPLTHVTGLDLEQAKATTPPPNYRFIQGNLLQGLPFADSTFHYTHQRFLVAAIPLERWPGAICELYRVTVPGGWIELIELGAETRNAGPCLQQLIAWGRQLAAPRGIDGTQMSRLGEWLQQAGCRQIYTHTLWLPVGAWAGRLGLLFMRDLAAGFNGLEALAVRACGITPEHFRQTIAALEQECNQHQTRYACYLAAGQR</sequence>
<dbReference type="SUPFAM" id="SSF53335">
    <property type="entry name" value="S-adenosyl-L-methionine-dependent methyltransferases"/>
    <property type="match status" value="1"/>
</dbReference>
<name>A0A5J4K907_9CHLR</name>
<dbReference type="EMBL" id="BKZV01000002">
    <property type="protein sequence ID" value="GER83157.1"/>
    <property type="molecule type" value="Genomic_DNA"/>
</dbReference>
<evidence type="ECO:0000313" key="2">
    <source>
        <dbReference type="EMBL" id="GER83157.1"/>
    </source>
</evidence>
<dbReference type="PANTHER" id="PTHR43591">
    <property type="entry name" value="METHYLTRANSFERASE"/>
    <property type="match status" value="1"/>
</dbReference>
<keyword evidence="3" id="KW-1185">Reference proteome</keyword>